<accession>A0A344LA15</accession>
<dbReference type="GO" id="GO:0003677">
    <property type="term" value="F:DNA binding"/>
    <property type="evidence" value="ECO:0007669"/>
    <property type="project" value="InterPro"/>
</dbReference>
<feature type="binding site" evidence="1">
    <location>
        <begin position="37"/>
        <end position="44"/>
    </location>
    <ligand>
        <name>ATP</name>
        <dbReference type="ChEBI" id="CHEBI:30616"/>
    </ligand>
</feature>
<evidence type="ECO:0000256" key="1">
    <source>
        <dbReference type="PROSITE-ProRule" id="PRU00289"/>
    </source>
</evidence>
<reference evidence="3 4" key="1">
    <citation type="submission" date="2016-04" db="EMBL/GenBank/DDBJ databases">
        <title>Complete genome sequence and analysis of deep-sea sediment isolate, Amycolatopsis sp. WP1.</title>
        <authorList>
            <person name="Wang H."/>
            <person name="Chen S."/>
            <person name="Wu Q."/>
        </authorList>
    </citation>
    <scope>NUCLEOTIDE SEQUENCE [LARGE SCALE GENOMIC DNA]</scope>
    <source>
        <strain evidence="3 4">WP1</strain>
    </source>
</reference>
<dbReference type="InterPro" id="IPR027417">
    <property type="entry name" value="P-loop_NTPase"/>
</dbReference>
<dbReference type="Gene3D" id="3.40.50.300">
    <property type="entry name" value="P-loop containing nucleotide triphosphate hydrolases"/>
    <property type="match status" value="1"/>
</dbReference>
<keyword evidence="1" id="KW-0067">ATP-binding</keyword>
<proteinExistence type="predicted"/>
<sequence length="217" mass="23514">MVNERHEGGGIPFALPEEYYAPLELDFKADPHLLVFGGPRTGKTSVLRTVLRGIRTQYTVAEAVVIVADFRDRLRGILEPERELAFATSPDELRTVVADAVTSIRKRLGQDWHGPDLFIVVDDYDAMPPGADELQPLVDLLGYGKQIGLRFVAAGTDAMTANPIVTALREAPAVRLTGEVLPGTAPGGRPGLPAVGEAEYRGETVRVPWHQNLGEPA</sequence>
<organism evidence="3 4">
    <name type="scientific">Amycolatopsis albispora</name>
    <dbReference type="NCBI Taxonomy" id="1804986"/>
    <lineage>
        <taxon>Bacteria</taxon>
        <taxon>Bacillati</taxon>
        <taxon>Actinomycetota</taxon>
        <taxon>Actinomycetes</taxon>
        <taxon>Pseudonocardiales</taxon>
        <taxon>Pseudonocardiaceae</taxon>
        <taxon>Amycolatopsis</taxon>
    </lineage>
</organism>
<evidence type="ECO:0000313" key="4">
    <source>
        <dbReference type="Proteomes" id="UP000250434"/>
    </source>
</evidence>
<name>A0A344LA15_9PSEU</name>
<dbReference type="AlphaFoldDB" id="A0A344LA15"/>
<keyword evidence="1" id="KW-0547">Nucleotide-binding</keyword>
<feature type="domain" description="FtsK" evidence="2">
    <location>
        <begin position="20"/>
        <end position="187"/>
    </location>
</feature>
<protein>
    <recommendedName>
        <fullName evidence="2">FtsK domain-containing protein</fullName>
    </recommendedName>
</protein>
<keyword evidence="4" id="KW-1185">Reference proteome</keyword>
<dbReference type="KEGG" id="aab:A4R43_22305"/>
<dbReference type="Proteomes" id="UP000250434">
    <property type="component" value="Chromosome"/>
</dbReference>
<dbReference type="PROSITE" id="PS50901">
    <property type="entry name" value="FTSK"/>
    <property type="match status" value="1"/>
</dbReference>
<dbReference type="GO" id="GO:0005524">
    <property type="term" value="F:ATP binding"/>
    <property type="evidence" value="ECO:0007669"/>
    <property type="project" value="UniProtKB-UniRule"/>
</dbReference>
<gene>
    <name evidence="3" type="ORF">A4R43_22305</name>
</gene>
<dbReference type="InterPro" id="IPR002543">
    <property type="entry name" value="FtsK_dom"/>
</dbReference>
<evidence type="ECO:0000259" key="2">
    <source>
        <dbReference type="PROSITE" id="PS50901"/>
    </source>
</evidence>
<evidence type="ECO:0000313" key="3">
    <source>
        <dbReference type="EMBL" id="AXB44889.1"/>
    </source>
</evidence>
<dbReference type="EMBL" id="CP015163">
    <property type="protein sequence ID" value="AXB44889.1"/>
    <property type="molecule type" value="Genomic_DNA"/>
</dbReference>
<dbReference type="SUPFAM" id="SSF52540">
    <property type="entry name" value="P-loop containing nucleoside triphosphate hydrolases"/>
    <property type="match status" value="1"/>
</dbReference>